<dbReference type="AlphaFoldDB" id="A0A1Y2JZ00"/>
<evidence type="ECO:0000256" key="1">
    <source>
        <dbReference type="SAM" id="MobiDB-lite"/>
    </source>
</evidence>
<feature type="compositionally biased region" description="Basic and acidic residues" evidence="1">
    <location>
        <begin position="176"/>
        <end position="186"/>
    </location>
</feature>
<reference evidence="2 3" key="1">
    <citation type="journal article" date="2016" name="BMC Genomics">
        <title>Combined genomic and structural analyses of a cultured magnetotactic bacterium reveals its niche adaptation to a dynamic environment.</title>
        <authorList>
            <person name="Araujo A.C."/>
            <person name="Morillo V."/>
            <person name="Cypriano J."/>
            <person name="Teixeira L.C."/>
            <person name="Leao P."/>
            <person name="Lyra S."/>
            <person name="Almeida L.G."/>
            <person name="Bazylinski D.A."/>
            <person name="Vasconcellos A.T."/>
            <person name="Abreu F."/>
            <person name="Lins U."/>
        </authorList>
    </citation>
    <scope>NUCLEOTIDE SEQUENCE [LARGE SCALE GENOMIC DNA]</scope>
    <source>
        <strain evidence="2 3">IT-1</strain>
    </source>
</reference>
<protein>
    <submittedName>
        <fullName evidence="2">Uncharacterized protein</fullName>
    </submittedName>
</protein>
<gene>
    <name evidence="2" type="ORF">MAIT1_00557</name>
</gene>
<dbReference type="Proteomes" id="UP000194003">
    <property type="component" value="Unassembled WGS sequence"/>
</dbReference>
<evidence type="ECO:0000313" key="2">
    <source>
        <dbReference type="EMBL" id="OSM00125.1"/>
    </source>
</evidence>
<evidence type="ECO:0000313" key="3">
    <source>
        <dbReference type="Proteomes" id="UP000194003"/>
    </source>
</evidence>
<dbReference type="RefSeq" id="WP_085446517.1">
    <property type="nucleotide sequence ID" value="NZ_LVJN01000021.1"/>
</dbReference>
<organism evidence="2 3">
    <name type="scientific">Magnetofaba australis IT-1</name>
    <dbReference type="NCBI Taxonomy" id="1434232"/>
    <lineage>
        <taxon>Bacteria</taxon>
        <taxon>Pseudomonadati</taxon>
        <taxon>Pseudomonadota</taxon>
        <taxon>Magnetococcia</taxon>
        <taxon>Magnetococcales</taxon>
        <taxon>Magnetococcaceae</taxon>
        <taxon>Magnetofaba</taxon>
    </lineage>
</organism>
<feature type="compositionally biased region" description="Basic and acidic residues" evidence="1">
    <location>
        <begin position="251"/>
        <end position="303"/>
    </location>
</feature>
<keyword evidence="3" id="KW-1185">Reference proteome</keyword>
<comment type="caution">
    <text evidence="2">The sequence shown here is derived from an EMBL/GenBank/DDBJ whole genome shotgun (WGS) entry which is preliminary data.</text>
</comment>
<accession>A0A1Y2JZ00</accession>
<feature type="compositionally biased region" description="Polar residues" evidence="1">
    <location>
        <begin position="232"/>
        <end position="241"/>
    </location>
</feature>
<proteinExistence type="predicted"/>
<feature type="region of interest" description="Disordered" evidence="1">
    <location>
        <begin position="127"/>
        <end position="315"/>
    </location>
</feature>
<sequence length="315" mass="33153">MSQRFSAALIISLLPSLLWGCGGGGGSSSSSTTSATTTSSTALTITGTAPGTLIEAFCDNGAYYSTTSTDNNTSKHPFSLSVPAKIGCRLVVTTSENSSTEKLSTPIGFNDDSGTLRTRLMLGSSDSADLGHISVPTTRSSGAATDLDNDGVRDSPFVLDDNGGSNPLLSLDADGDGVRDYSDSDHGGYQYSSSVTDPLDADKDGLPNHLDSDYSAASDDSDKDGLPDAIDANSSNVSGENATFIDDLDGDGYHDDDSNKDGFHDDDADRDGYHDDDLDKDGYHDDDTNKDGYHDTDTDKDGYYDDDLDKDGYHD</sequence>
<name>A0A1Y2JZ00_9PROT</name>
<feature type="compositionally biased region" description="Basic and acidic residues" evidence="1">
    <location>
        <begin position="200"/>
        <end position="212"/>
    </location>
</feature>
<dbReference type="STRING" id="1434232.MAIT1_00557"/>
<dbReference type="EMBL" id="LVJN01000021">
    <property type="protein sequence ID" value="OSM00125.1"/>
    <property type="molecule type" value="Genomic_DNA"/>
</dbReference>